<evidence type="ECO:0000313" key="3">
    <source>
        <dbReference type="Proteomes" id="UP001596028"/>
    </source>
</evidence>
<organism evidence="2 3">
    <name type="scientific">Cohnella hongkongensis</name>
    <dbReference type="NCBI Taxonomy" id="178337"/>
    <lineage>
        <taxon>Bacteria</taxon>
        <taxon>Bacillati</taxon>
        <taxon>Bacillota</taxon>
        <taxon>Bacilli</taxon>
        <taxon>Bacillales</taxon>
        <taxon>Paenibacillaceae</taxon>
        <taxon>Cohnella</taxon>
    </lineage>
</organism>
<dbReference type="RefSeq" id="WP_378098989.1">
    <property type="nucleotide sequence ID" value="NZ_JBHSEP010000014.1"/>
</dbReference>
<gene>
    <name evidence="2" type="ORF">ACFO3S_18010</name>
</gene>
<proteinExistence type="predicted"/>
<reference evidence="3" key="1">
    <citation type="journal article" date="2019" name="Int. J. Syst. Evol. Microbiol.">
        <title>The Global Catalogue of Microorganisms (GCM) 10K type strain sequencing project: providing services to taxonomists for standard genome sequencing and annotation.</title>
        <authorList>
            <consortium name="The Broad Institute Genomics Platform"/>
            <consortium name="The Broad Institute Genome Sequencing Center for Infectious Disease"/>
            <person name="Wu L."/>
            <person name="Ma J."/>
        </authorList>
    </citation>
    <scope>NUCLEOTIDE SEQUENCE [LARGE SCALE GENOMIC DNA]</scope>
    <source>
        <strain evidence="3">CCUG 49571</strain>
    </source>
</reference>
<feature type="compositionally biased region" description="Polar residues" evidence="1">
    <location>
        <begin position="142"/>
        <end position="151"/>
    </location>
</feature>
<evidence type="ECO:0000313" key="2">
    <source>
        <dbReference type="EMBL" id="MFC4600147.1"/>
    </source>
</evidence>
<dbReference type="Proteomes" id="UP001596028">
    <property type="component" value="Unassembled WGS sequence"/>
</dbReference>
<protein>
    <submittedName>
        <fullName evidence="2">DUF1904 family protein</fullName>
    </submittedName>
</protein>
<feature type="region of interest" description="Disordered" evidence="1">
    <location>
        <begin position="103"/>
        <end position="126"/>
    </location>
</feature>
<evidence type="ECO:0000256" key="1">
    <source>
        <dbReference type="SAM" id="MobiDB-lite"/>
    </source>
</evidence>
<dbReference type="InterPro" id="IPR015017">
    <property type="entry name" value="DUF1904"/>
</dbReference>
<dbReference type="EMBL" id="JBHSEP010000014">
    <property type="protein sequence ID" value="MFC4600147.1"/>
    <property type="molecule type" value="Genomic_DNA"/>
</dbReference>
<keyword evidence="3" id="KW-1185">Reference proteome</keyword>
<dbReference type="Gene3D" id="3.30.429.10">
    <property type="entry name" value="Macrophage Migration Inhibitory Factor"/>
    <property type="match status" value="1"/>
</dbReference>
<sequence length="160" mass="17858">MPHLLFRGVAPEQVRSISGPLVSELAAICRCPEDDIMLECLLTTALFGGETVPSYPFVEVAWFDRGAAVRDAAAACIDRHVRALGVPELEIAFRRYERESYYANGKPLGEPSPESEELEAARSENKRLKDELRKARMAIQSKADSSAQRMSSRLYDALRE</sequence>
<name>A0ABV9FEM5_9BACL</name>
<dbReference type="Pfam" id="PF08921">
    <property type="entry name" value="DUF1904"/>
    <property type="match status" value="1"/>
</dbReference>
<feature type="region of interest" description="Disordered" evidence="1">
    <location>
        <begin position="138"/>
        <end position="160"/>
    </location>
</feature>
<dbReference type="SUPFAM" id="SSF55331">
    <property type="entry name" value="Tautomerase/MIF"/>
    <property type="match status" value="1"/>
</dbReference>
<accession>A0ABV9FEM5</accession>
<dbReference type="InterPro" id="IPR014347">
    <property type="entry name" value="Tautomerase/MIF_sf"/>
</dbReference>
<comment type="caution">
    <text evidence="2">The sequence shown here is derived from an EMBL/GenBank/DDBJ whole genome shotgun (WGS) entry which is preliminary data.</text>
</comment>